<keyword evidence="1 3" id="KW-0547">Nucleotide-binding</keyword>
<dbReference type="AlphaFoldDB" id="A0A6J1WXC7"/>
<evidence type="ECO:0000256" key="3">
    <source>
        <dbReference type="PROSITE-ProRule" id="PRU00283"/>
    </source>
</evidence>
<dbReference type="Proteomes" id="UP001652740">
    <property type="component" value="Unplaced"/>
</dbReference>
<evidence type="ECO:0000313" key="5">
    <source>
        <dbReference type="Proteomes" id="UP001652740"/>
    </source>
</evidence>
<evidence type="ECO:0000259" key="4">
    <source>
        <dbReference type="PROSITE" id="PS50067"/>
    </source>
</evidence>
<proteinExistence type="inferred from homology"/>
<organism evidence="5 6">
    <name type="scientific">Galleria mellonella</name>
    <name type="common">Greater wax moth</name>
    <dbReference type="NCBI Taxonomy" id="7137"/>
    <lineage>
        <taxon>Eukaryota</taxon>
        <taxon>Metazoa</taxon>
        <taxon>Ecdysozoa</taxon>
        <taxon>Arthropoda</taxon>
        <taxon>Hexapoda</taxon>
        <taxon>Insecta</taxon>
        <taxon>Pterygota</taxon>
        <taxon>Neoptera</taxon>
        <taxon>Endopterygota</taxon>
        <taxon>Lepidoptera</taxon>
        <taxon>Glossata</taxon>
        <taxon>Ditrysia</taxon>
        <taxon>Pyraloidea</taxon>
        <taxon>Pyralidae</taxon>
        <taxon>Galleriinae</taxon>
        <taxon>Galleria</taxon>
    </lineage>
</organism>
<dbReference type="GO" id="GO:0007018">
    <property type="term" value="P:microtubule-based movement"/>
    <property type="evidence" value="ECO:0007669"/>
    <property type="project" value="InterPro"/>
</dbReference>
<accession>A0A6J1WXC7</accession>
<dbReference type="GO" id="GO:0005524">
    <property type="term" value="F:ATP binding"/>
    <property type="evidence" value="ECO:0007669"/>
    <property type="project" value="UniProtKB-UniRule"/>
</dbReference>
<feature type="domain" description="Kinesin motor" evidence="4">
    <location>
        <begin position="3"/>
        <end position="345"/>
    </location>
</feature>
<dbReference type="GO" id="GO:0003777">
    <property type="term" value="F:microtubule motor activity"/>
    <property type="evidence" value="ECO:0007669"/>
    <property type="project" value="InterPro"/>
</dbReference>
<dbReference type="PRINTS" id="PR00380">
    <property type="entry name" value="KINESINHEAVY"/>
</dbReference>
<evidence type="ECO:0000313" key="6">
    <source>
        <dbReference type="RefSeq" id="XP_026760849.2"/>
    </source>
</evidence>
<keyword evidence="3" id="KW-0505">Motor protein</keyword>
<gene>
    <name evidence="6" type="primary">LOC113519834</name>
</gene>
<dbReference type="SMART" id="SM00129">
    <property type="entry name" value="KISc"/>
    <property type="match status" value="1"/>
</dbReference>
<dbReference type="InterPro" id="IPR027417">
    <property type="entry name" value="P-loop_NTPase"/>
</dbReference>
<dbReference type="SUPFAM" id="SSF52540">
    <property type="entry name" value="P-loop containing nucleoside triphosphate hydrolases"/>
    <property type="match status" value="1"/>
</dbReference>
<sequence length="1147" mass="128214">MSNVKLAIRVRPFSERELKSEKDRIPVVTVVDYNTVTITNVKVSVSGAGDSRERVRRYYADYTFDSACPVTNPTFANQETIFETIGQDVIRSVSRGCSACVLAYGQSATGKTYTMMGTYTQPGLVPRLCTALAELQSFDLTVSFLEIYNERVHDLLAGEVSAATCHSLPRRRGNSRKDLRVREHPQKGPYVQNLRRVAVHDVQTLLSLVHEGAHRRRTAATRRNSTSSRSHALLELTTSTATLHLADLAGSEKASWEGCGGGRQKEGANINKSLVALSNVISALVSGGAGRGRFVPYRDSALTWLLKDCFTGGASTFIIATVSPSVACYGESASTLRWAARARQLPTPRVIHTGPNAVTRAVLQSQFNQLLTELSRNHIQYVPETGKIFYEDKHWRLQINKSDSDGSDKTTKIGNIMNLSHPKMDAHSESATSSVASGSSEVINTIDKNADITNKISKEVDRLLGSTLERTNSGSNLKAIAPVRHKRRQYRSQEILPIDESLCNRSQSLVNALPSQSEEGLSVINKNRVEKQKVNSIPILYDNQRAEIVASVTERLYSKLKKKEEAAVSKIESVVDKKIMEPLSELRICTNARQRFIDLSQKTIRNKRRIGIPAHTQTRISVTRVKDQEIDVQTDLEAYVYKNRHFYALQRDAATETVTMTPRCKEIAVGSKYASINYCDRSTLTETKEIIFKSSMVMTDNILTCDRSTQTPIVPPPRKKKRVSSLARYLKNIENKTSLEECSLTPIININISQSCSTDPESQSSDDNLGQKNYSTSHIPIVTSTPDLLTNHSAVETSSDKNEEIGNNNNNTTCANVSSIITESNICHISPQLQTKSGEDFPDSEDCTLPKVPVDTTRKKYHEEMKEMILGRNKNVYPYNIVLSPLKVSSNYNKIVKFKDTDGSSGKSVGSQTSWECRNKKKESCKSNISSDVTNSDKEYNEAGSFCNSTFSYSGESNNIETDSFIWRKSNTNQFNRTGYLGRSYTPVYKNQSRYRTAKARFYKEFLGLESSTDKDTDLLKCPCCKFTYCKCCSDTKVGSKSNISQKISSNSAYIPEQNIYSPSLKDITCMQEFECEILNSCNDLEESVNRYDKYLLGFPKNSKTTKNLKVQSPVMTPTEYLHHLVQLRREVIKADCKTDSFCVSEK</sequence>
<dbReference type="GO" id="GO:0008017">
    <property type="term" value="F:microtubule binding"/>
    <property type="evidence" value="ECO:0007669"/>
    <property type="project" value="InterPro"/>
</dbReference>
<dbReference type="InParanoid" id="A0A6J1WXC7"/>
<dbReference type="Pfam" id="PF00225">
    <property type="entry name" value="Kinesin"/>
    <property type="match status" value="1"/>
</dbReference>
<dbReference type="PANTHER" id="PTHR47117:SF6">
    <property type="entry name" value="KINESIN-LIKE PROTEIN KIF16B"/>
    <property type="match status" value="1"/>
</dbReference>
<protein>
    <submittedName>
        <fullName evidence="6">Kinesin-1 heavy chain-like</fullName>
    </submittedName>
</protein>
<dbReference type="InterPro" id="IPR036961">
    <property type="entry name" value="Kinesin_motor_dom_sf"/>
</dbReference>
<feature type="binding site" evidence="3">
    <location>
        <begin position="105"/>
        <end position="112"/>
    </location>
    <ligand>
        <name>ATP</name>
        <dbReference type="ChEBI" id="CHEBI:30616"/>
    </ligand>
</feature>
<dbReference type="KEGG" id="gmw:113519834"/>
<comment type="similarity">
    <text evidence="3">Belongs to the TRAFAC class myosin-kinesin ATPase superfamily. Kinesin family.</text>
</comment>
<reference evidence="6" key="1">
    <citation type="submission" date="2025-08" db="UniProtKB">
        <authorList>
            <consortium name="RefSeq"/>
        </authorList>
    </citation>
    <scope>IDENTIFICATION</scope>
    <source>
        <tissue evidence="6">Whole larvae</tissue>
    </source>
</reference>
<keyword evidence="5" id="KW-1185">Reference proteome</keyword>
<dbReference type="GeneID" id="113519834"/>
<dbReference type="PROSITE" id="PS50067">
    <property type="entry name" value="KINESIN_MOTOR_2"/>
    <property type="match status" value="1"/>
</dbReference>
<keyword evidence="2 3" id="KW-0067">ATP-binding</keyword>
<dbReference type="InterPro" id="IPR001752">
    <property type="entry name" value="Kinesin_motor_dom"/>
</dbReference>
<evidence type="ECO:0000256" key="2">
    <source>
        <dbReference type="ARBA" id="ARBA00022840"/>
    </source>
</evidence>
<dbReference type="Gene3D" id="3.40.850.10">
    <property type="entry name" value="Kinesin motor domain"/>
    <property type="match status" value="1"/>
</dbReference>
<dbReference type="RefSeq" id="XP_026760849.2">
    <property type="nucleotide sequence ID" value="XM_026905048.3"/>
</dbReference>
<dbReference type="PANTHER" id="PTHR47117">
    <property type="entry name" value="STAR-RELATED LIPID TRANSFER PROTEIN 9"/>
    <property type="match status" value="1"/>
</dbReference>
<evidence type="ECO:0000256" key="1">
    <source>
        <dbReference type="ARBA" id="ARBA00022741"/>
    </source>
</evidence>
<name>A0A6J1WXC7_GALME</name>